<keyword evidence="2" id="KW-1185">Reference proteome</keyword>
<keyword evidence="1" id="KW-0808">Transferase</keyword>
<protein>
    <submittedName>
        <fullName evidence="1">Cytidylate kinase</fullName>
    </submittedName>
</protein>
<keyword evidence="1" id="KW-0418">Kinase</keyword>
<dbReference type="InterPro" id="IPR027417">
    <property type="entry name" value="P-loop_NTPase"/>
</dbReference>
<name>A0A1H7VNQ9_9BACT</name>
<dbReference type="EMBL" id="FOBS01000004">
    <property type="protein sequence ID" value="SEM10447.1"/>
    <property type="molecule type" value="Genomic_DNA"/>
</dbReference>
<dbReference type="OrthoDB" id="7929987at2"/>
<evidence type="ECO:0000313" key="2">
    <source>
        <dbReference type="Proteomes" id="UP000198744"/>
    </source>
</evidence>
<dbReference type="Pfam" id="PF13189">
    <property type="entry name" value="Cytidylate_kin2"/>
    <property type="match status" value="1"/>
</dbReference>
<organism evidence="1 2">
    <name type="scientific">Syntrophus gentianae</name>
    <dbReference type="NCBI Taxonomy" id="43775"/>
    <lineage>
        <taxon>Bacteria</taxon>
        <taxon>Pseudomonadati</taxon>
        <taxon>Thermodesulfobacteriota</taxon>
        <taxon>Syntrophia</taxon>
        <taxon>Syntrophales</taxon>
        <taxon>Syntrophaceae</taxon>
        <taxon>Syntrophus</taxon>
    </lineage>
</organism>
<evidence type="ECO:0000313" key="1">
    <source>
        <dbReference type="EMBL" id="SEM10447.1"/>
    </source>
</evidence>
<dbReference type="Gene3D" id="3.40.50.300">
    <property type="entry name" value="P-loop containing nucleotide triphosphate hydrolases"/>
    <property type="match status" value="1"/>
</dbReference>
<dbReference type="STRING" id="43775.SAMN04489760_10474"/>
<dbReference type="AlphaFoldDB" id="A0A1H7VNQ9"/>
<dbReference type="GO" id="GO:0016301">
    <property type="term" value="F:kinase activity"/>
    <property type="evidence" value="ECO:0007669"/>
    <property type="project" value="UniProtKB-KW"/>
</dbReference>
<gene>
    <name evidence="1" type="ORF">SAMN04489760_10474</name>
</gene>
<reference evidence="1 2" key="1">
    <citation type="submission" date="2016-10" db="EMBL/GenBank/DDBJ databases">
        <authorList>
            <person name="de Groot N.N."/>
        </authorList>
    </citation>
    <scope>NUCLEOTIDE SEQUENCE [LARGE SCALE GENOMIC DNA]</scope>
    <source>
        <strain evidence="1 2">DSM 8423</strain>
    </source>
</reference>
<dbReference type="Proteomes" id="UP000198744">
    <property type="component" value="Unassembled WGS sequence"/>
</dbReference>
<accession>A0A1H7VNQ9</accession>
<proteinExistence type="predicted"/>
<sequence length="232" mass="26288">MKKKETRSLDQLVSEQLARWHTQRAAHEKAMAEEKPKPCLTMSIDPGSGGVEIAKRLAPLLGMDLLGSEIIQRIAESAEKSEEAVKSLDEKETSKLNSWLSSLFATQHLTPDEYLRHLTRVFGAISKYGNAMLLGRGAQYILPRETTFRVRVIAPLDVRIEKAAKMTKSSRKDAEDFILKMEYDRRTFVEQYFHRDVTNPLDYDLVVNTENLSVDAAVATIQAAFNAKFQEK</sequence>
<dbReference type="RefSeq" id="WP_093882430.1">
    <property type="nucleotide sequence ID" value="NZ_FOBS01000004.1"/>
</dbReference>